<dbReference type="SUPFAM" id="SSF54593">
    <property type="entry name" value="Glyoxalase/Bleomycin resistance protein/Dihydroxybiphenyl dioxygenase"/>
    <property type="match status" value="1"/>
</dbReference>
<reference evidence="1 2" key="1">
    <citation type="submission" date="2020-02" db="EMBL/GenBank/DDBJ databases">
        <title>Genomic and physiological characterization of two novel Nitrospinaceae genera.</title>
        <authorList>
            <person name="Mueller A.J."/>
            <person name="Jung M.-Y."/>
            <person name="Strachan C.R."/>
            <person name="Herbold C.W."/>
            <person name="Kirkegaard R.H."/>
            <person name="Daims H."/>
        </authorList>
    </citation>
    <scope>NUCLEOTIDE SEQUENCE [LARGE SCALE GENOMIC DNA]</scope>
    <source>
        <strain evidence="1">EB</strain>
    </source>
</reference>
<proteinExistence type="predicted"/>
<dbReference type="Gene3D" id="3.10.180.10">
    <property type="entry name" value="2,3-Dihydroxybiphenyl 1,2-Dioxygenase, domain 1"/>
    <property type="match status" value="1"/>
</dbReference>
<dbReference type="Proteomes" id="UP000594688">
    <property type="component" value="Chromosome"/>
</dbReference>
<gene>
    <name evidence="1" type="ORF">G3M70_16275</name>
</gene>
<evidence type="ECO:0000313" key="2">
    <source>
        <dbReference type="Proteomes" id="UP000594688"/>
    </source>
</evidence>
<dbReference type="InterPro" id="IPR029068">
    <property type="entry name" value="Glyas_Bleomycin-R_OHBP_Dase"/>
</dbReference>
<dbReference type="AlphaFoldDB" id="A0A7T0G1D9"/>
<name>A0A7T0G1D9_9BACT</name>
<evidence type="ECO:0000313" key="1">
    <source>
        <dbReference type="EMBL" id="QPJ63349.1"/>
    </source>
</evidence>
<protein>
    <recommendedName>
        <fullName evidence="3">VOC domain-containing protein</fullName>
    </recommendedName>
</protein>
<organism evidence="1 2">
    <name type="scientific">Candidatus Nitronauta litoralis</name>
    <dbReference type="NCBI Taxonomy" id="2705533"/>
    <lineage>
        <taxon>Bacteria</taxon>
        <taxon>Pseudomonadati</taxon>
        <taxon>Nitrospinota/Tectimicrobiota group</taxon>
        <taxon>Nitrospinota</taxon>
        <taxon>Nitrospinia</taxon>
        <taxon>Nitrospinales</taxon>
        <taxon>Nitrospinaceae</taxon>
        <taxon>Candidatus Nitronauta</taxon>
    </lineage>
</organism>
<sequence length="202" mass="22814">MTELDAIFEDYIARFLEGNAVARHFNMKLNELGIGLMPLVDHCTIRTMDVEQRVKEFIGLGYQYDSLIGVLKFDSWWAKVYRKPGYPALFVDQAYSDERGQESLIPKWVRAHGDQCFHHVALLTQDIEKAISAMEKSGFEMAGSIVGEVGSDLRQVFTKPEMREGEAYTVLELIERHNGYAGFLPPQANGLMESSRISEGSS</sequence>
<dbReference type="KEGG" id="nli:G3M70_16275"/>
<evidence type="ECO:0008006" key="3">
    <source>
        <dbReference type="Google" id="ProtNLM"/>
    </source>
</evidence>
<dbReference type="EMBL" id="CP048685">
    <property type="protein sequence ID" value="QPJ63349.1"/>
    <property type="molecule type" value="Genomic_DNA"/>
</dbReference>
<accession>A0A7T0G1D9</accession>